<evidence type="ECO:0000256" key="2">
    <source>
        <dbReference type="ARBA" id="ARBA00022737"/>
    </source>
</evidence>
<dbReference type="InterPro" id="IPR026464">
    <property type="entry name" value="NosD_copper_fam"/>
</dbReference>
<dbReference type="RefSeq" id="WP_229252760.1">
    <property type="nucleotide sequence ID" value="NZ_CAJRAF010000002.1"/>
</dbReference>
<dbReference type="AlphaFoldDB" id="A0A916NBZ0"/>
<dbReference type="SMART" id="SM00710">
    <property type="entry name" value="PbH1"/>
    <property type="match status" value="9"/>
</dbReference>
<name>A0A916NBZ0_9BACT</name>
<evidence type="ECO:0000313" key="5">
    <source>
        <dbReference type="EMBL" id="CAG5001337.1"/>
    </source>
</evidence>
<dbReference type="EMBL" id="CAJRAF010000002">
    <property type="protein sequence ID" value="CAG5001337.1"/>
    <property type="molecule type" value="Genomic_DNA"/>
</dbReference>
<evidence type="ECO:0000256" key="1">
    <source>
        <dbReference type="ARBA" id="ARBA00004906"/>
    </source>
</evidence>
<dbReference type="PANTHER" id="PTHR22990">
    <property type="entry name" value="F-BOX ONLY PROTEIN"/>
    <property type="match status" value="1"/>
</dbReference>
<dbReference type="SUPFAM" id="SSF51126">
    <property type="entry name" value="Pectin lyase-like"/>
    <property type="match status" value="1"/>
</dbReference>
<gene>
    <name evidence="5" type="primary">nosD</name>
    <name evidence="5" type="ORF">DYBT9275_02645</name>
</gene>
<dbReference type="InterPro" id="IPR012334">
    <property type="entry name" value="Pectin_lyas_fold"/>
</dbReference>
<evidence type="ECO:0000313" key="6">
    <source>
        <dbReference type="Proteomes" id="UP000680038"/>
    </source>
</evidence>
<dbReference type="InterPro" id="IPR022441">
    <property type="entry name" value="Para_beta_helix_rpt-2"/>
</dbReference>
<dbReference type="PANTHER" id="PTHR22990:SF15">
    <property type="entry name" value="F-BOX ONLY PROTEIN 10"/>
    <property type="match status" value="1"/>
</dbReference>
<dbReference type="InterPro" id="IPR006626">
    <property type="entry name" value="PbH1"/>
</dbReference>
<dbReference type="Gene3D" id="2.160.20.10">
    <property type="entry name" value="Single-stranded right-handed beta-helix, Pectin lyase-like"/>
    <property type="match status" value="2"/>
</dbReference>
<comment type="pathway">
    <text evidence="1">Protein modification; protein ubiquitination.</text>
</comment>
<evidence type="ECO:0000259" key="4">
    <source>
        <dbReference type="Pfam" id="PF05048"/>
    </source>
</evidence>
<dbReference type="InterPro" id="IPR051550">
    <property type="entry name" value="SCF-Subunits/Alg-Epimerases"/>
</dbReference>
<keyword evidence="3" id="KW-0833">Ubl conjugation pathway</keyword>
<dbReference type="Pfam" id="PF05048">
    <property type="entry name" value="NosD"/>
    <property type="match status" value="2"/>
</dbReference>
<feature type="domain" description="Periplasmic copper-binding protein NosD beta helix" evidence="4">
    <location>
        <begin position="164"/>
        <end position="349"/>
    </location>
</feature>
<dbReference type="NCBIfam" id="TIGR03804">
    <property type="entry name" value="para_beta_helix"/>
    <property type="match status" value="3"/>
</dbReference>
<feature type="domain" description="Periplasmic copper-binding protein NosD beta helix" evidence="4">
    <location>
        <begin position="102"/>
        <end position="154"/>
    </location>
</feature>
<reference evidence="5" key="1">
    <citation type="submission" date="2021-04" db="EMBL/GenBank/DDBJ databases">
        <authorList>
            <person name="Rodrigo-Torres L."/>
            <person name="Arahal R. D."/>
            <person name="Lucena T."/>
        </authorList>
    </citation>
    <scope>NUCLEOTIDE SEQUENCE</scope>
    <source>
        <strain evidence="5">CECT 9275</strain>
    </source>
</reference>
<protein>
    <submittedName>
        <fullName evidence="5">ABC transporter binding protein NosD</fullName>
    </submittedName>
</protein>
<comment type="caution">
    <text evidence="5">The sequence shown here is derived from an EMBL/GenBank/DDBJ whole genome shotgun (WGS) entry which is preliminary data.</text>
</comment>
<keyword evidence="6" id="KW-1185">Reference proteome</keyword>
<keyword evidence="2" id="KW-0677">Repeat</keyword>
<dbReference type="InterPro" id="IPR011050">
    <property type="entry name" value="Pectin_lyase_fold/virulence"/>
</dbReference>
<accession>A0A916NBZ0</accession>
<sequence>MSKLNKISAALMLLVWNGSVLHAWSKTIRVGRQFGVINIKEAIRMSAAGDTILVYKGVYREGNIVIDKPLVFKGIDKPVLDGVNKYEVLSVRSPHVVVDGFHIKSSGQSSMQDIAGIRVYNTHHVTVRNNLLDGNFFGIYLQQSKHCVIEDNRLLAYGKAEHLIGNGIHCWKSDSLTISGNRAQGHRDGIYLEFTTNTRVYRNVSHENLRYGLHFMFAHHNTYTFNTFSSNGAGVAVMYTHHVHMQNNTFKDNWGDSAYGILLKEISDSQIENNRFSGNTTGIFMEGASRIQIKKNEFRSNGWALKIQASCMENQVEANNFQGNTFDVATNSSLVLNTFDKNYWDKYEGYDLNKDGVGDVPYRPVSLYSMIVERFPAAMILFRSFMVSLLDRTEKMVPGITPEQLKDTLPAMKPVRL</sequence>
<organism evidence="5 6">
    <name type="scientific">Dyadobacter helix</name>
    <dbReference type="NCBI Taxonomy" id="2822344"/>
    <lineage>
        <taxon>Bacteria</taxon>
        <taxon>Pseudomonadati</taxon>
        <taxon>Bacteroidota</taxon>
        <taxon>Cytophagia</taxon>
        <taxon>Cytophagales</taxon>
        <taxon>Spirosomataceae</taxon>
        <taxon>Dyadobacter</taxon>
    </lineage>
</organism>
<dbReference type="InterPro" id="IPR007742">
    <property type="entry name" value="NosD_dom"/>
</dbReference>
<dbReference type="NCBIfam" id="TIGR04247">
    <property type="entry name" value="NosD_copper_fam"/>
    <property type="match status" value="1"/>
</dbReference>
<evidence type="ECO:0000256" key="3">
    <source>
        <dbReference type="ARBA" id="ARBA00022786"/>
    </source>
</evidence>
<dbReference type="Proteomes" id="UP000680038">
    <property type="component" value="Unassembled WGS sequence"/>
</dbReference>
<proteinExistence type="predicted"/>